<feature type="binding site" evidence="10">
    <location>
        <position position="388"/>
    </location>
    <ligand>
        <name>ATP</name>
        <dbReference type="ChEBI" id="CHEBI:30616"/>
    </ligand>
</feature>
<comment type="catalytic activity">
    <reaction evidence="9">
        <text>gamma-L-glutamyl-L-cysteine + glycine + ATP = glutathione + ADP + phosphate + H(+)</text>
        <dbReference type="Rhea" id="RHEA:13557"/>
        <dbReference type="ChEBI" id="CHEBI:15378"/>
        <dbReference type="ChEBI" id="CHEBI:30616"/>
        <dbReference type="ChEBI" id="CHEBI:43474"/>
        <dbReference type="ChEBI" id="CHEBI:57305"/>
        <dbReference type="ChEBI" id="CHEBI:57925"/>
        <dbReference type="ChEBI" id="CHEBI:58173"/>
        <dbReference type="ChEBI" id="CHEBI:456216"/>
        <dbReference type="EC" id="6.3.2.3"/>
    </reaction>
</comment>
<evidence type="ECO:0000256" key="9">
    <source>
        <dbReference type="PIRNR" id="PIRNR001558"/>
    </source>
</evidence>
<keyword evidence="4 9" id="KW-0317">Glutathione biosynthesis</keyword>
<evidence type="ECO:0000256" key="3">
    <source>
        <dbReference type="ARBA" id="ARBA00022598"/>
    </source>
</evidence>
<feature type="binding site" evidence="12">
    <location>
        <begin position="425"/>
        <end position="426"/>
    </location>
    <ligand>
        <name>substrate</name>
    </ligand>
</feature>
<dbReference type="GO" id="GO:0000287">
    <property type="term" value="F:magnesium ion binding"/>
    <property type="evidence" value="ECO:0007669"/>
    <property type="project" value="UniProtKB-UniRule"/>
</dbReference>
<dbReference type="Gene3D" id="3.30.470.20">
    <property type="entry name" value="ATP-grasp fold, B domain"/>
    <property type="match status" value="1"/>
</dbReference>
<sequence length="438" mass="48001">MAPVSLLPQSYPLREFTKAQSLSTSMNSLLDRVSTDSAWLNSVLSASAASDPDFTGRLLSLHNKILAANDGVQRGGRLGIIRSDYMLSGVGDDAVIKQIELNTIASSFAGLSTRISQMHSHIVRRFDLNYPPSSLPSNSKLISNLASSLSTAHNSYLKKYESAQILFVVQDGESNTADQNILESTLFELHDIKVIRKTLQQITADITVIDNRLILEGFEISVCYFRSGYAPKDYGVDTESAWRAREIMESSISTCCPTLGYQLTGTKKVQQELAREGGVERFVEDEEEVERIRGVFAGLWAFGGEMKEEDKAAAKRAMESPEDFVMKPQREGGGYNFYGKDIVDKMVEAGGATNLDEFILMERLNPPKQDATLLRGGEVEGRGPSLSELGIFSSVFVNEDGEELVNKYDGYLLRTKFDGVDEGGVASGFATLSSISAT</sequence>
<feature type="binding site" evidence="10">
    <location>
        <position position="422"/>
    </location>
    <ligand>
        <name>ATP</name>
        <dbReference type="ChEBI" id="CHEBI:30616"/>
    </ligand>
</feature>
<dbReference type="InterPro" id="IPR014042">
    <property type="entry name" value="Glutathione_synthase_a-hlx"/>
</dbReference>
<keyword evidence="6 9" id="KW-0547">Nucleotide-binding</keyword>
<feature type="binding site" evidence="10">
    <location>
        <position position="179"/>
    </location>
    <ligand>
        <name>substrate</name>
    </ligand>
</feature>
<proteinExistence type="inferred from homology"/>
<evidence type="ECO:0000313" key="15">
    <source>
        <dbReference type="Proteomes" id="UP001165122"/>
    </source>
</evidence>
<dbReference type="InterPro" id="IPR014049">
    <property type="entry name" value="Glutathione_synthase_N_euk"/>
</dbReference>
<feature type="binding site" evidence="10">
    <location>
        <position position="414"/>
    </location>
    <ligand>
        <name>substrate</name>
    </ligand>
</feature>
<feature type="binding site" evidence="10">
    <location>
        <position position="416"/>
    </location>
    <ligand>
        <name>ATP</name>
        <dbReference type="ChEBI" id="CHEBI:30616"/>
    </ligand>
</feature>
<dbReference type="InterPro" id="IPR004887">
    <property type="entry name" value="GSH_synth_subst-bd"/>
</dbReference>
<dbReference type="InterPro" id="IPR014709">
    <property type="entry name" value="Glutathione_synthase_C_euk"/>
</dbReference>
<dbReference type="AlphaFoldDB" id="A0A9W7A805"/>
<keyword evidence="3 9" id="KW-0436">Ligase</keyword>
<dbReference type="PIRSF" id="PIRSF001558">
    <property type="entry name" value="GSHase"/>
    <property type="match status" value="1"/>
</dbReference>
<dbReference type="Pfam" id="PF03917">
    <property type="entry name" value="GSH_synth_ATP"/>
    <property type="match status" value="1"/>
</dbReference>
<reference evidence="15" key="1">
    <citation type="journal article" date="2023" name="Commun. Biol.">
        <title>Genome analysis of Parmales, the sister group of diatoms, reveals the evolutionary specialization of diatoms from phago-mixotrophs to photoautotrophs.</title>
        <authorList>
            <person name="Ban H."/>
            <person name="Sato S."/>
            <person name="Yoshikawa S."/>
            <person name="Yamada K."/>
            <person name="Nakamura Y."/>
            <person name="Ichinomiya M."/>
            <person name="Sato N."/>
            <person name="Blanc-Mathieu R."/>
            <person name="Endo H."/>
            <person name="Kuwata A."/>
            <person name="Ogata H."/>
        </authorList>
    </citation>
    <scope>NUCLEOTIDE SEQUENCE [LARGE SCALE GENOMIC DNA]</scope>
    <source>
        <strain evidence="15">NIES 3700</strain>
    </source>
</reference>
<evidence type="ECO:0000256" key="10">
    <source>
        <dbReference type="PIRSR" id="PIRSR001558-1"/>
    </source>
</evidence>
<dbReference type="EMBL" id="BRXW01000549">
    <property type="protein sequence ID" value="GMH65201.1"/>
    <property type="molecule type" value="Genomic_DNA"/>
</dbReference>
<feature type="binding site" evidence="12">
    <location>
        <begin position="226"/>
        <end position="229"/>
    </location>
    <ligand>
        <name>substrate</name>
    </ligand>
</feature>
<dbReference type="Gene3D" id="3.30.1490.50">
    <property type="match status" value="1"/>
</dbReference>
<name>A0A9W7A805_9STRA</name>
<dbReference type="Gene3D" id="3.40.50.1760">
    <property type="entry name" value="Glutathione synthase, substrate-binding domain superfamily, eukaryotic"/>
    <property type="match status" value="1"/>
</dbReference>
<evidence type="ECO:0000256" key="2">
    <source>
        <dbReference type="ARBA" id="ARBA00010385"/>
    </source>
</evidence>
<comment type="pathway">
    <text evidence="1 9">Sulfur metabolism; glutathione biosynthesis; glutathione from L-cysteine and L-glutamate: step 2/2.</text>
</comment>
<comment type="cofactor">
    <cofactor evidence="9 11">
        <name>Mg(2+)</name>
        <dbReference type="ChEBI" id="CHEBI:18420"/>
    </cofactor>
    <text evidence="9 11">Binds 1 Mg(2+) ion per subunit.</text>
</comment>
<feature type="binding site" evidence="11">
    <location>
        <position position="331"/>
    </location>
    <ligand>
        <name>Mg(2+)</name>
        <dbReference type="ChEBI" id="CHEBI:18420"/>
    </ligand>
</feature>
<feature type="binding site" evidence="10">
    <location>
        <begin position="327"/>
        <end position="336"/>
    </location>
    <ligand>
        <name>ATP</name>
        <dbReference type="ChEBI" id="CHEBI:30616"/>
    </ligand>
</feature>
<evidence type="ECO:0000256" key="1">
    <source>
        <dbReference type="ARBA" id="ARBA00004965"/>
    </source>
</evidence>
<dbReference type="Pfam" id="PF03199">
    <property type="entry name" value="GSH_synthase"/>
    <property type="match status" value="1"/>
</dbReference>
<keyword evidence="15" id="KW-1185">Reference proteome</keyword>
<evidence type="ECO:0000256" key="4">
    <source>
        <dbReference type="ARBA" id="ARBA00022684"/>
    </source>
</evidence>
<comment type="similarity">
    <text evidence="2 9">Belongs to the eukaryotic GSH synthase family.</text>
</comment>
<dbReference type="NCBIfam" id="TIGR01986">
    <property type="entry name" value="glut_syn_euk"/>
    <property type="match status" value="1"/>
</dbReference>
<dbReference type="Proteomes" id="UP001165122">
    <property type="component" value="Unassembled WGS sequence"/>
</dbReference>
<evidence type="ECO:0000256" key="5">
    <source>
        <dbReference type="ARBA" id="ARBA00022723"/>
    </source>
</evidence>
<feature type="binding site" evidence="11">
    <location>
        <position position="100"/>
    </location>
    <ligand>
        <name>Mg(2+)</name>
        <dbReference type="ChEBI" id="CHEBI:18420"/>
    </ligand>
</feature>
<dbReference type="SUPFAM" id="SSF56059">
    <property type="entry name" value="Glutathione synthetase ATP-binding domain-like"/>
    <property type="match status" value="1"/>
</dbReference>
<dbReference type="InterPro" id="IPR037013">
    <property type="entry name" value="GSH-S_sub-bd_sf"/>
</dbReference>
<dbReference type="SUPFAM" id="SSF52440">
    <property type="entry name" value="PreATP-grasp domain"/>
    <property type="match status" value="1"/>
</dbReference>
<feature type="binding site" evidence="11">
    <location>
        <position position="102"/>
    </location>
    <ligand>
        <name>Mg(2+)</name>
        <dbReference type="ChEBI" id="CHEBI:18420"/>
    </ligand>
</feature>
<comment type="caution">
    <text evidence="14">The sequence shown here is derived from an EMBL/GenBank/DDBJ whole genome shotgun (WGS) entry which is preliminary data.</text>
</comment>
<keyword evidence="5 9" id="KW-0479">Metal-binding</keyword>
<dbReference type="PANTHER" id="PTHR11130:SF0">
    <property type="entry name" value="GLUTATHIONE SYNTHETASE"/>
    <property type="match status" value="1"/>
</dbReference>
<feature type="binding site" evidence="10">
    <location>
        <position position="338"/>
    </location>
    <ligand>
        <name>ATP</name>
        <dbReference type="ChEBI" id="CHEBI:30616"/>
    </ligand>
</feature>
<dbReference type="Gene3D" id="3.30.1490.80">
    <property type="match status" value="1"/>
</dbReference>
<feature type="binding site" evidence="10">
    <location>
        <position position="267"/>
    </location>
    <ligand>
        <name>ATP</name>
        <dbReference type="ChEBI" id="CHEBI:30616"/>
    </ligand>
</feature>
<dbReference type="OrthoDB" id="2020073at2759"/>
<dbReference type="GO" id="GO:0004363">
    <property type="term" value="F:glutathione synthase activity"/>
    <property type="evidence" value="ECO:0007669"/>
    <property type="project" value="UniProtKB-UniRule"/>
</dbReference>
<evidence type="ECO:0000259" key="13">
    <source>
        <dbReference type="Pfam" id="PF03199"/>
    </source>
</evidence>
<dbReference type="PANTHER" id="PTHR11130">
    <property type="entry name" value="GLUTATHIONE SYNTHETASE"/>
    <property type="match status" value="1"/>
</dbReference>
<feature type="binding site" evidence="10">
    <location>
        <position position="82"/>
    </location>
    <ligand>
        <name>substrate</name>
    </ligand>
</feature>
<feature type="binding site" evidence="12">
    <location>
        <begin position="173"/>
        <end position="175"/>
    </location>
    <ligand>
        <name>substrate</name>
    </ligand>
</feature>
<keyword evidence="7 9" id="KW-0067">ATP-binding</keyword>
<feature type="binding site" evidence="10">
    <location>
        <position position="100"/>
    </location>
    <ligand>
        <name>ATP</name>
        <dbReference type="ChEBI" id="CHEBI:30616"/>
    </ligand>
</feature>
<dbReference type="InterPro" id="IPR005615">
    <property type="entry name" value="Glutathione_synthase"/>
</dbReference>
<evidence type="ECO:0000256" key="11">
    <source>
        <dbReference type="PIRSR" id="PIRSR001558-2"/>
    </source>
</evidence>
<evidence type="ECO:0000313" key="14">
    <source>
        <dbReference type="EMBL" id="GMH65201.1"/>
    </source>
</evidence>
<dbReference type="GO" id="GO:0005524">
    <property type="term" value="F:ATP binding"/>
    <property type="evidence" value="ECO:0007669"/>
    <property type="project" value="UniProtKB-UniRule"/>
</dbReference>
<evidence type="ECO:0000256" key="12">
    <source>
        <dbReference type="PIRSR" id="PIRSR001558-3"/>
    </source>
</evidence>
<keyword evidence="8 9" id="KW-0460">Magnesium</keyword>
<dbReference type="InterPro" id="IPR016185">
    <property type="entry name" value="PreATP-grasp_dom_sf"/>
</dbReference>
<dbReference type="Gene3D" id="1.10.1080.10">
    <property type="entry name" value="Glutathione Synthetase, Chain A, domain 3"/>
    <property type="match status" value="1"/>
</dbReference>
<dbReference type="GO" id="GO:0005829">
    <property type="term" value="C:cytosol"/>
    <property type="evidence" value="ECO:0007669"/>
    <property type="project" value="TreeGrafter"/>
</dbReference>
<dbReference type="GO" id="GO:0043295">
    <property type="term" value="F:glutathione binding"/>
    <property type="evidence" value="ECO:0007669"/>
    <property type="project" value="UniProtKB-UniRule"/>
</dbReference>
<feature type="domain" description="Glutathione synthase substrate-binding" evidence="13">
    <location>
        <begin position="164"/>
        <end position="263"/>
    </location>
</feature>
<feature type="binding site" evidence="12">
    <location>
        <begin position="104"/>
        <end position="107"/>
    </location>
    <ligand>
        <name>substrate</name>
    </ligand>
</feature>
<evidence type="ECO:0000256" key="7">
    <source>
        <dbReference type="ARBA" id="ARBA00022840"/>
    </source>
</evidence>
<dbReference type="EC" id="6.3.2.3" evidence="9"/>
<evidence type="ECO:0000256" key="6">
    <source>
        <dbReference type="ARBA" id="ARBA00022741"/>
    </source>
</evidence>
<gene>
    <name evidence="14" type="ORF">TrLO_g5231</name>
</gene>
<evidence type="ECO:0000256" key="8">
    <source>
        <dbReference type="ARBA" id="ARBA00022842"/>
    </source>
</evidence>
<accession>A0A9W7A805</accession>
<organism evidence="14 15">
    <name type="scientific">Triparma laevis f. longispina</name>
    <dbReference type="NCBI Taxonomy" id="1714387"/>
    <lineage>
        <taxon>Eukaryota</taxon>
        <taxon>Sar</taxon>
        <taxon>Stramenopiles</taxon>
        <taxon>Ochrophyta</taxon>
        <taxon>Bolidophyceae</taxon>
        <taxon>Parmales</taxon>
        <taxon>Triparmaceae</taxon>
        <taxon>Triparma</taxon>
    </lineage>
</organism>
<protein>
    <recommendedName>
        <fullName evidence="9">Glutathione synthetase</fullName>
        <shortName evidence="9">GSH-S</shortName>
        <ecNumber evidence="9">6.3.2.3</ecNumber>
    </recommendedName>
</protein>